<name>Q7NH75_GLOVI</name>
<dbReference type="PATRIC" id="fig|251221.4.peg.2697"/>
<organism evidence="1 2">
    <name type="scientific">Gloeobacter violaceus (strain ATCC 29082 / PCC 7421)</name>
    <dbReference type="NCBI Taxonomy" id="251221"/>
    <lineage>
        <taxon>Bacteria</taxon>
        <taxon>Bacillati</taxon>
        <taxon>Cyanobacteriota</taxon>
        <taxon>Cyanophyceae</taxon>
        <taxon>Gloeobacterales</taxon>
        <taxon>Gloeobacteraceae</taxon>
        <taxon>Gloeobacter</taxon>
    </lineage>
</organism>
<evidence type="ECO:0000313" key="1">
    <source>
        <dbReference type="EMBL" id="BAC90603.1"/>
    </source>
</evidence>
<protein>
    <submittedName>
        <fullName evidence="1">Gsr2662 protein</fullName>
    </submittedName>
</protein>
<dbReference type="HOGENOM" id="CLU_2806399_0_0_3"/>
<dbReference type="OrthoDB" id="20569at2"/>
<proteinExistence type="predicted"/>
<dbReference type="STRING" id="251221.gene:10760164"/>
<sequence>MKDMAASVRDRLYAEHRRRGEEFQFLVTRYALERVLYRLGRSRHVESFVLKGAMLFAIWADEPHRAT</sequence>
<gene>
    <name evidence="1" type="ordered locus">gsr2662</name>
</gene>
<dbReference type="EnsemblBacteria" id="BAC90603">
    <property type="protein sequence ID" value="BAC90603"/>
    <property type="gene ID" value="BAC90603"/>
</dbReference>
<keyword evidence="2" id="KW-1185">Reference proteome</keyword>
<evidence type="ECO:0000313" key="2">
    <source>
        <dbReference type="Proteomes" id="UP000000557"/>
    </source>
</evidence>
<dbReference type="RefSeq" id="WP_011142656.1">
    <property type="nucleotide sequence ID" value="NC_005125.1"/>
</dbReference>
<reference evidence="1 2" key="1">
    <citation type="journal article" date="2003" name="DNA Res.">
        <title>Complete genome structure of Gloeobacter violaceus PCC 7421, a cyanobacterium that lacks thylakoids.</title>
        <authorList>
            <person name="Nakamura Y."/>
            <person name="Kaneko T."/>
            <person name="Sato S."/>
            <person name="Mimuro M."/>
            <person name="Miyashita H."/>
            <person name="Tsuchiya T."/>
            <person name="Sasamoto S."/>
            <person name="Watanabe A."/>
            <person name="Kawashima K."/>
            <person name="Kishida Y."/>
            <person name="Kiyokawa C."/>
            <person name="Kohara M."/>
            <person name="Matsumoto M."/>
            <person name="Matsuno A."/>
            <person name="Nakazaki N."/>
            <person name="Shimpo S."/>
            <person name="Takeuchi C."/>
            <person name="Yamada M."/>
            <person name="Tabata S."/>
        </authorList>
    </citation>
    <scope>NUCLEOTIDE SEQUENCE [LARGE SCALE GENOMIC DNA]</scope>
    <source>
        <strain evidence="2">ATCC 29082 / PCC 7421</strain>
    </source>
</reference>
<dbReference type="InParanoid" id="Q7NH75"/>
<accession>Q7NH75</accession>
<dbReference type="AlphaFoldDB" id="Q7NH75"/>
<dbReference type="eggNOG" id="COG2253">
    <property type="taxonomic scope" value="Bacteria"/>
</dbReference>
<dbReference type="Proteomes" id="UP000000557">
    <property type="component" value="Chromosome"/>
</dbReference>
<dbReference type="KEGG" id="gvi:gsr2662"/>
<dbReference type="EMBL" id="BA000045">
    <property type="protein sequence ID" value="BAC90603.1"/>
    <property type="molecule type" value="Genomic_DNA"/>
</dbReference>
<reference evidence="1 2" key="2">
    <citation type="journal article" date="2003" name="DNA Res.">
        <title>Complete genome structure of Gloeobacter violaceus PCC 7421, a cyanobacterium that lacks thylakoids (supplement).</title>
        <authorList>
            <person name="Nakamura Y."/>
            <person name="Kaneko T."/>
            <person name="Sato S."/>
            <person name="Mimuro M."/>
            <person name="Miyashita H."/>
            <person name="Tsuchiya T."/>
            <person name="Sasamoto S."/>
            <person name="Watanabe A."/>
            <person name="Kawashima K."/>
            <person name="Kishida Y."/>
            <person name="Kiyokawa C."/>
            <person name="Kohara M."/>
            <person name="Matsumoto M."/>
            <person name="Matsuno A."/>
            <person name="Nakazaki N."/>
            <person name="Shimpo S."/>
            <person name="Takeuchi C."/>
            <person name="Yamada M."/>
            <person name="Tabata S."/>
        </authorList>
    </citation>
    <scope>NUCLEOTIDE SEQUENCE [LARGE SCALE GENOMIC DNA]</scope>
    <source>
        <strain evidence="2">ATCC 29082 / PCC 7421</strain>
    </source>
</reference>